<accession>A0AAE3UGR0</accession>
<dbReference type="AlphaFoldDB" id="A0AAE3UGR0"/>
<sequence length="146" mass="17084">MCAEYEILFDSNPDLDLLLIMFKQYSGLNLECIRNDNREDNSISAVLTHPELNMQSQFIDIYFVKKDMNGNEYKSDLIVVHSFTPFLNYVEGVILCILRDLGGKFTFEPPLPSWAREKWQGKKWWEKSTSQLSWLSKLIQKILKLG</sequence>
<protein>
    <submittedName>
        <fullName evidence="1">Uncharacterized protein</fullName>
    </submittedName>
</protein>
<dbReference type="RefSeq" id="WP_314514182.1">
    <property type="nucleotide sequence ID" value="NZ_JASJOU010000008.1"/>
</dbReference>
<name>A0AAE3UGR0_9BACT</name>
<evidence type="ECO:0000313" key="1">
    <source>
        <dbReference type="EMBL" id="MDJ1503566.1"/>
    </source>
</evidence>
<dbReference type="EMBL" id="JASJOU010000008">
    <property type="protein sequence ID" value="MDJ1503566.1"/>
    <property type="molecule type" value="Genomic_DNA"/>
</dbReference>
<organism evidence="1 2">
    <name type="scientific">Xanthocytophaga agilis</name>
    <dbReference type="NCBI Taxonomy" id="3048010"/>
    <lineage>
        <taxon>Bacteria</taxon>
        <taxon>Pseudomonadati</taxon>
        <taxon>Bacteroidota</taxon>
        <taxon>Cytophagia</taxon>
        <taxon>Cytophagales</taxon>
        <taxon>Rhodocytophagaceae</taxon>
        <taxon>Xanthocytophaga</taxon>
    </lineage>
</organism>
<gene>
    <name evidence="1" type="ORF">QNI22_23060</name>
</gene>
<reference evidence="1" key="1">
    <citation type="submission" date="2023-05" db="EMBL/GenBank/DDBJ databases">
        <authorList>
            <person name="Zhang X."/>
        </authorList>
    </citation>
    <scope>NUCLEOTIDE SEQUENCE</scope>
    <source>
        <strain evidence="1">BD1B2-1</strain>
    </source>
</reference>
<evidence type="ECO:0000313" key="2">
    <source>
        <dbReference type="Proteomes" id="UP001232063"/>
    </source>
</evidence>
<keyword evidence="2" id="KW-1185">Reference proteome</keyword>
<proteinExistence type="predicted"/>
<dbReference type="Proteomes" id="UP001232063">
    <property type="component" value="Unassembled WGS sequence"/>
</dbReference>
<comment type="caution">
    <text evidence="1">The sequence shown here is derived from an EMBL/GenBank/DDBJ whole genome shotgun (WGS) entry which is preliminary data.</text>
</comment>